<keyword evidence="3" id="KW-0808">Transferase</keyword>
<sequence length="401" mass="44768">MKINKKIRVVHLISGLLQGGAESVLFRLVTWPDPEVEHIVVSFADAGIYGQPLMDAGVEVKMLGMTPGRLSPADFWRLKKCLTRLNPDVIQTWMYHADLIGGLAARMAGFRHVAWGIRNSGANLAKSSRSAYLFARLGGFFSRWLPQRIVCCAEDARHRHVQWGYDPEKMVVIQNGYDLSRWVRNEMARQALRAEWGLGEQTPLMGFVARWNPLKDHATLIKAFSQCLEKQPDLRCVLVGKDMDAGNPVLMALLTEYGVREQTILLGMRNDVPGIMSALDLHVLSSIAEGFPNVVAEAMACGVPNVVTNVGDAALIVGDKGWVVPPADPVRLAEKIIQALDHIEKNGKNTLARQVRERVMNAFSLEKMVAEYRQTWMDMLKINGKTKLKDGYVQKNTIRGE</sequence>
<proteinExistence type="predicted"/>
<evidence type="ECO:0000313" key="4">
    <source>
        <dbReference type="Proteomes" id="UP000608345"/>
    </source>
</evidence>
<dbReference type="InterPro" id="IPR001296">
    <property type="entry name" value="Glyco_trans_1"/>
</dbReference>
<protein>
    <submittedName>
        <fullName evidence="3">Glycosyl transferase</fullName>
    </submittedName>
</protein>
<organism evidence="3 4">
    <name type="scientific">Advenella faeciporci</name>
    <dbReference type="NCBI Taxonomy" id="797535"/>
    <lineage>
        <taxon>Bacteria</taxon>
        <taxon>Pseudomonadati</taxon>
        <taxon>Pseudomonadota</taxon>
        <taxon>Betaproteobacteria</taxon>
        <taxon>Burkholderiales</taxon>
        <taxon>Alcaligenaceae</taxon>
    </lineage>
</organism>
<gene>
    <name evidence="3" type="ORF">GCM10011450_22010</name>
</gene>
<feature type="domain" description="Glycosyltransferase subfamily 4-like N-terminal" evidence="2">
    <location>
        <begin position="19"/>
        <end position="181"/>
    </location>
</feature>
<dbReference type="Proteomes" id="UP000608345">
    <property type="component" value="Unassembled WGS sequence"/>
</dbReference>
<dbReference type="Pfam" id="PF00534">
    <property type="entry name" value="Glycos_transf_1"/>
    <property type="match status" value="1"/>
</dbReference>
<comment type="caution">
    <text evidence="3">The sequence shown here is derived from an EMBL/GenBank/DDBJ whole genome shotgun (WGS) entry which is preliminary data.</text>
</comment>
<dbReference type="InterPro" id="IPR028098">
    <property type="entry name" value="Glyco_trans_4-like_N"/>
</dbReference>
<dbReference type="Gene3D" id="3.40.50.2000">
    <property type="entry name" value="Glycogen Phosphorylase B"/>
    <property type="match status" value="2"/>
</dbReference>
<reference evidence="3" key="1">
    <citation type="journal article" date="2014" name="Int. J. Syst. Evol. Microbiol.">
        <title>Complete genome sequence of Corynebacterium casei LMG S-19264T (=DSM 44701T), isolated from a smear-ripened cheese.</title>
        <authorList>
            <consortium name="US DOE Joint Genome Institute (JGI-PGF)"/>
            <person name="Walter F."/>
            <person name="Albersmeier A."/>
            <person name="Kalinowski J."/>
            <person name="Ruckert C."/>
        </authorList>
    </citation>
    <scope>NUCLEOTIDE SEQUENCE</scope>
    <source>
        <strain evidence="3">KCTC 23732</strain>
    </source>
</reference>
<reference evidence="3" key="2">
    <citation type="submission" date="2020-09" db="EMBL/GenBank/DDBJ databases">
        <authorList>
            <person name="Sun Q."/>
            <person name="Kim S."/>
        </authorList>
    </citation>
    <scope>NUCLEOTIDE SEQUENCE</scope>
    <source>
        <strain evidence="3">KCTC 23732</strain>
    </source>
</reference>
<keyword evidence="4" id="KW-1185">Reference proteome</keyword>
<dbReference type="GO" id="GO:0016757">
    <property type="term" value="F:glycosyltransferase activity"/>
    <property type="evidence" value="ECO:0007669"/>
    <property type="project" value="InterPro"/>
</dbReference>
<dbReference type="PANTHER" id="PTHR12526">
    <property type="entry name" value="GLYCOSYLTRANSFERASE"/>
    <property type="match status" value="1"/>
</dbReference>
<dbReference type="RefSeq" id="WP_229794005.1">
    <property type="nucleotide sequence ID" value="NZ_BAABFY010000049.1"/>
</dbReference>
<evidence type="ECO:0000259" key="1">
    <source>
        <dbReference type="Pfam" id="PF00534"/>
    </source>
</evidence>
<evidence type="ECO:0000259" key="2">
    <source>
        <dbReference type="Pfam" id="PF13439"/>
    </source>
</evidence>
<dbReference type="SUPFAM" id="SSF53756">
    <property type="entry name" value="UDP-Glycosyltransferase/glycogen phosphorylase"/>
    <property type="match status" value="1"/>
</dbReference>
<evidence type="ECO:0000313" key="3">
    <source>
        <dbReference type="EMBL" id="GGW91547.1"/>
    </source>
</evidence>
<name>A0A918JR23_9BURK</name>
<dbReference type="CDD" id="cd03807">
    <property type="entry name" value="GT4_WbnK-like"/>
    <property type="match status" value="1"/>
</dbReference>
<dbReference type="AlphaFoldDB" id="A0A918JR23"/>
<dbReference type="Pfam" id="PF13439">
    <property type="entry name" value="Glyco_transf_4"/>
    <property type="match status" value="1"/>
</dbReference>
<accession>A0A918JR23</accession>
<dbReference type="EMBL" id="BMYS01000017">
    <property type="protein sequence ID" value="GGW91547.1"/>
    <property type="molecule type" value="Genomic_DNA"/>
</dbReference>
<feature type="domain" description="Glycosyl transferase family 1" evidence="1">
    <location>
        <begin position="189"/>
        <end position="342"/>
    </location>
</feature>
<dbReference type="PANTHER" id="PTHR12526:SF630">
    <property type="entry name" value="GLYCOSYLTRANSFERASE"/>
    <property type="match status" value="1"/>
</dbReference>